<evidence type="ECO:0000256" key="3">
    <source>
        <dbReference type="ARBA" id="ARBA00023136"/>
    </source>
</evidence>
<accession>A0A381VPY0</accession>
<proteinExistence type="predicted"/>
<dbReference type="SUPFAM" id="SSF90123">
    <property type="entry name" value="ABC transporter transmembrane region"/>
    <property type="match status" value="1"/>
</dbReference>
<gene>
    <name evidence="5" type="ORF">METZ01_LOCUS95214</name>
</gene>
<dbReference type="GO" id="GO:0016020">
    <property type="term" value="C:membrane"/>
    <property type="evidence" value="ECO:0007669"/>
    <property type="project" value="InterPro"/>
</dbReference>
<evidence type="ECO:0008006" key="6">
    <source>
        <dbReference type="Google" id="ProtNLM"/>
    </source>
</evidence>
<keyword evidence="3 4" id="KW-0472">Membrane</keyword>
<name>A0A381VPY0_9ZZZZ</name>
<dbReference type="InterPro" id="IPR036640">
    <property type="entry name" value="ABC1_TM_sf"/>
</dbReference>
<dbReference type="AlphaFoldDB" id="A0A381VPY0"/>
<keyword evidence="1 4" id="KW-0812">Transmembrane</keyword>
<evidence type="ECO:0000256" key="4">
    <source>
        <dbReference type="SAM" id="Phobius"/>
    </source>
</evidence>
<evidence type="ECO:0000313" key="5">
    <source>
        <dbReference type="EMBL" id="SVA42360.1"/>
    </source>
</evidence>
<feature type="transmembrane region" description="Helical" evidence="4">
    <location>
        <begin position="67"/>
        <end position="87"/>
    </location>
</feature>
<evidence type="ECO:0000256" key="2">
    <source>
        <dbReference type="ARBA" id="ARBA00022989"/>
    </source>
</evidence>
<dbReference type="GO" id="GO:0005524">
    <property type="term" value="F:ATP binding"/>
    <property type="evidence" value="ECO:0007669"/>
    <property type="project" value="InterPro"/>
</dbReference>
<evidence type="ECO:0000256" key="1">
    <source>
        <dbReference type="ARBA" id="ARBA00022692"/>
    </source>
</evidence>
<reference evidence="5" key="1">
    <citation type="submission" date="2018-05" db="EMBL/GenBank/DDBJ databases">
        <authorList>
            <person name="Lanie J.A."/>
            <person name="Ng W.-L."/>
            <person name="Kazmierczak K.M."/>
            <person name="Andrzejewski T.M."/>
            <person name="Davidsen T.M."/>
            <person name="Wayne K.J."/>
            <person name="Tettelin H."/>
            <person name="Glass J.I."/>
            <person name="Rusch D."/>
            <person name="Podicherti R."/>
            <person name="Tsui H.-C.T."/>
            <person name="Winkler M.E."/>
        </authorList>
    </citation>
    <scope>NUCLEOTIDE SEQUENCE</scope>
</reference>
<feature type="transmembrane region" description="Helical" evidence="4">
    <location>
        <begin position="30"/>
        <end position="55"/>
    </location>
</feature>
<dbReference type="Gene3D" id="1.20.1560.10">
    <property type="entry name" value="ABC transporter type 1, transmembrane domain"/>
    <property type="match status" value="1"/>
</dbReference>
<dbReference type="EMBL" id="UINC01009445">
    <property type="protein sequence ID" value="SVA42360.1"/>
    <property type="molecule type" value="Genomic_DNA"/>
</dbReference>
<keyword evidence="2 4" id="KW-1133">Transmembrane helix</keyword>
<sequence>MIDELERHAGQSLKSLRPALDFLTSYRWRVVAASFALVLTASVTLVVGQGLRLIIDQGFQAGSPNLLNGNIGVLSCIIAVPAASTYVRYYSVSWIGERVVIESAGFPIRES</sequence>
<organism evidence="5">
    <name type="scientific">marine metagenome</name>
    <dbReference type="NCBI Taxonomy" id="408172"/>
    <lineage>
        <taxon>unclassified sequences</taxon>
        <taxon>metagenomes</taxon>
        <taxon>ecological metagenomes</taxon>
    </lineage>
</organism>
<protein>
    <recommendedName>
        <fullName evidence="6">ABC transmembrane type-1 domain-containing protein</fullName>
    </recommendedName>
</protein>